<name>A0A401G3D5_9BACT</name>
<dbReference type="PANTHER" id="PTHR22916">
    <property type="entry name" value="GLYCOSYLTRANSFERASE"/>
    <property type="match status" value="1"/>
</dbReference>
<feature type="domain" description="Glycosyltransferase 2-like" evidence="1">
    <location>
        <begin position="9"/>
        <end position="134"/>
    </location>
</feature>
<proteinExistence type="predicted"/>
<keyword evidence="2" id="KW-0808">Transferase</keyword>
<dbReference type="Proteomes" id="UP000288096">
    <property type="component" value="Unassembled WGS sequence"/>
</dbReference>
<reference evidence="3" key="2">
    <citation type="submission" date="2019-01" db="EMBL/GenBank/DDBJ databases">
        <title>Genome sequence of Desulfonema ishimotonii strain Tokyo 01.</title>
        <authorList>
            <person name="Fukui M."/>
        </authorList>
    </citation>
    <scope>NUCLEOTIDE SEQUENCE [LARGE SCALE GENOMIC DNA]</scope>
    <source>
        <strain evidence="3">Tokyo 01</strain>
    </source>
</reference>
<comment type="caution">
    <text evidence="2">The sequence shown here is derived from an EMBL/GenBank/DDBJ whole genome shotgun (WGS) entry which is preliminary data.</text>
</comment>
<dbReference type="InterPro" id="IPR001173">
    <property type="entry name" value="Glyco_trans_2-like"/>
</dbReference>
<accession>A0A401G3D5</accession>
<dbReference type="InterPro" id="IPR029044">
    <property type="entry name" value="Nucleotide-diphossugar_trans"/>
</dbReference>
<keyword evidence="3" id="KW-1185">Reference proteome</keyword>
<dbReference type="GO" id="GO:0016758">
    <property type="term" value="F:hexosyltransferase activity"/>
    <property type="evidence" value="ECO:0007669"/>
    <property type="project" value="UniProtKB-ARBA"/>
</dbReference>
<protein>
    <submittedName>
        <fullName evidence="2">Glycosyltransferase</fullName>
    </submittedName>
</protein>
<evidence type="ECO:0000313" key="3">
    <source>
        <dbReference type="Proteomes" id="UP000288096"/>
    </source>
</evidence>
<sequence>MAGTRPLFSIITVVLNGEKYLEKTIKSVISQTVDNIELIVIDGGSVDNTIQLIIRYEEYISYWVSEPDKGIYDAMNKAIKVCRGNYLLFLNCGDYLLNFKVLENVIKYMRDVSPDILYSDIYTDGKNDRELLTTKIESDFDLYRKTICHQAVFASKQVFETIGEFNTLYKICADREWLLRAVKAHKFELSYMNTPTSVFDRHGVSSRQRIRLRLENMKINFIYFRPRFHSYLLKQIRNKILKILTNKLRYV</sequence>
<evidence type="ECO:0000313" key="2">
    <source>
        <dbReference type="EMBL" id="GBC63749.1"/>
    </source>
</evidence>
<gene>
    <name evidence="2" type="ORF">DENIS_4747</name>
</gene>
<dbReference type="EMBL" id="BEXT01000001">
    <property type="protein sequence ID" value="GBC63749.1"/>
    <property type="molecule type" value="Genomic_DNA"/>
</dbReference>
<dbReference type="Pfam" id="PF00535">
    <property type="entry name" value="Glycos_transf_2"/>
    <property type="match status" value="1"/>
</dbReference>
<evidence type="ECO:0000259" key="1">
    <source>
        <dbReference type="Pfam" id="PF00535"/>
    </source>
</evidence>
<dbReference type="PANTHER" id="PTHR22916:SF67">
    <property type="entry name" value="COLANIC ACID BIOSYNTHESIS GLYCOSYL TRANSFERASE WCAE-RELATED"/>
    <property type="match status" value="1"/>
</dbReference>
<dbReference type="AlphaFoldDB" id="A0A401G3D5"/>
<dbReference type="CDD" id="cd06433">
    <property type="entry name" value="GT_2_WfgS_like"/>
    <property type="match status" value="1"/>
</dbReference>
<dbReference type="Gene3D" id="3.90.550.10">
    <property type="entry name" value="Spore Coat Polysaccharide Biosynthesis Protein SpsA, Chain A"/>
    <property type="match status" value="1"/>
</dbReference>
<dbReference type="SUPFAM" id="SSF53448">
    <property type="entry name" value="Nucleotide-diphospho-sugar transferases"/>
    <property type="match status" value="1"/>
</dbReference>
<reference evidence="3" key="1">
    <citation type="submission" date="2017-11" db="EMBL/GenBank/DDBJ databases">
        <authorList>
            <person name="Watanabe M."/>
            <person name="Kojima H."/>
        </authorList>
    </citation>
    <scope>NUCLEOTIDE SEQUENCE [LARGE SCALE GENOMIC DNA]</scope>
    <source>
        <strain evidence="3">Tokyo 01</strain>
    </source>
</reference>
<organism evidence="2 3">
    <name type="scientific">Desulfonema ishimotonii</name>
    <dbReference type="NCBI Taxonomy" id="45657"/>
    <lineage>
        <taxon>Bacteria</taxon>
        <taxon>Pseudomonadati</taxon>
        <taxon>Thermodesulfobacteriota</taxon>
        <taxon>Desulfobacteria</taxon>
        <taxon>Desulfobacterales</taxon>
        <taxon>Desulfococcaceae</taxon>
        <taxon>Desulfonema</taxon>
    </lineage>
</organism>